<feature type="signal peptide" evidence="2">
    <location>
        <begin position="1"/>
        <end position="20"/>
    </location>
</feature>
<reference evidence="3" key="2">
    <citation type="submission" date="2021-09" db="EMBL/GenBank/DDBJ databases">
        <authorList>
            <person name="Gilroy R."/>
        </authorList>
    </citation>
    <scope>NUCLEOTIDE SEQUENCE</scope>
    <source>
        <strain evidence="3">4100</strain>
    </source>
</reference>
<evidence type="ECO:0000256" key="2">
    <source>
        <dbReference type="SAM" id="SignalP"/>
    </source>
</evidence>
<dbReference type="Proteomes" id="UP000711407">
    <property type="component" value="Unassembled WGS sequence"/>
</dbReference>
<evidence type="ECO:0000313" key="3">
    <source>
        <dbReference type="EMBL" id="HJE40157.1"/>
    </source>
</evidence>
<sequence>MGFVKSVAAVLISVSAISLAMQSCTTSMCTDNRNSIPEAGFYDYATGEAANVVGVSIGGIDAPDDSLLYDNETVQLVYLPLRADAEVTSFRFHFSSDDVTDPETGEVTPDHTHDDIVTFYYSSTPYFEGEACGAILHYRIDRVDFTPNGHIADIELLDPNVTNEHKEYLKIYFHVASSDDGDDSGGDDSGSDDSGDGGDSGNPDDSGEGDEEQQEDAAVGPSMGVDPTSVVPVVGIKEGGRR</sequence>
<evidence type="ECO:0000256" key="1">
    <source>
        <dbReference type="SAM" id="MobiDB-lite"/>
    </source>
</evidence>
<organism evidence="3 4">
    <name type="scientific">Candidatus Amulumruptor caecigallinarius</name>
    <dbReference type="NCBI Taxonomy" id="2109911"/>
    <lineage>
        <taxon>Bacteria</taxon>
        <taxon>Pseudomonadati</taxon>
        <taxon>Bacteroidota</taxon>
        <taxon>Bacteroidia</taxon>
        <taxon>Bacteroidales</taxon>
        <taxon>Muribaculaceae</taxon>
        <taxon>Candidatus Amulumruptor</taxon>
    </lineage>
</organism>
<reference evidence="3" key="1">
    <citation type="journal article" date="2021" name="PeerJ">
        <title>Extensive microbial diversity within the chicken gut microbiome revealed by metagenomics and culture.</title>
        <authorList>
            <person name="Gilroy R."/>
            <person name="Ravi A."/>
            <person name="Getino M."/>
            <person name="Pursley I."/>
            <person name="Horton D.L."/>
            <person name="Alikhan N.F."/>
            <person name="Baker D."/>
            <person name="Gharbi K."/>
            <person name="Hall N."/>
            <person name="Watson M."/>
            <person name="Adriaenssens E.M."/>
            <person name="Foster-Nyarko E."/>
            <person name="Jarju S."/>
            <person name="Secka A."/>
            <person name="Antonio M."/>
            <person name="Oren A."/>
            <person name="Chaudhuri R.R."/>
            <person name="La Ragione R."/>
            <person name="Hildebrand F."/>
            <person name="Pallen M.J."/>
        </authorList>
    </citation>
    <scope>NUCLEOTIDE SEQUENCE</scope>
    <source>
        <strain evidence="3">4100</strain>
    </source>
</reference>
<feature type="compositionally biased region" description="Acidic residues" evidence="1">
    <location>
        <begin position="205"/>
        <end position="215"/>
    </location>
</feature>
<dbReference type="PROSITE" id="PS51257">
    <property type="entry name" value="PROKAR_LIPOPROTEIN"/>
    <property type="match status" value="1"/>
</dbReference>
<feature type="region of interest" description="Disordered" evidence="1">
    <location>
        <begin position="179"/>
        <end position="242"/>
    </location>
</feature>
<feature type="compositionally biased region" description="Acidic residues" evidence="1">
    <location>
        <begin position="179"/>
        <end position="196"/>
    </location>
</feature>
<dbReference type="Pfam" id="PF20050">
    <property type="entry name" value="DUF6452"/>
    <property type="match status" value="1"/>
</dbReference>
<protein>
    <submittedName>
        <fullName evidence="3">DUF6452 family protein</fullName>
    </submittedName>
</protein>
<dbReference type="EMBL" id="DYXT01000058">
    <property type="protein sequence ID" value="HJE40157.1"/>
    <property type="molecule type" value="Genomic_DNA"/>
</dbReference>
<keyword evidence="2" id="KW-0732">Signal</keyword>
<comment type="caution">
    <text evidence="3">The sequence shown here is derived from an EMBL/GenBank/DDBJ whole genome shotgun (WGS) entry which is preliminary data.</text>
</comment>
<dbReference type="InterPro" id="IPR045607">
    <property type="entry name" value="DUF6452"/>
</dbReference>
<feature type="chain" id="PRO_5043568388" evidence="2">
    <location>
        <begin position="21"/>
        <end position="242"/>
    </location>
</feature>
<evidence type="ECO:0000313" key="4">
    <source>
        <dbReference type="Proteomes" id="UP000711407"/>
    </source>
</evidence>
<gene>
    <name evidence="3" type="ORF">K8V47_10450</name>
</gene>
<proteinExistence type="predicted"/>
<name>A0A4V1LAH8_9BACT</name>
<accession>A0A4V1LAH8</accession>
<dbReference type="AlphaFoldDB" id="A0A4V1LAH8"/>